<feature type="region of interest" description="Disordered" evidence="1">
    <location>
        <begin position="1"/>
        <end position="21"/>
    </location>
</feature>
<sequence>MDAKPNKIPAPEKVAFPDPEPSNVEFLADLPEHVRAFFEERQGRKTN</sequence>
<proteinExistence type="predicted"/>
<organism evidence="2 3">
    <name type="scientific">Pararobbsia alpina</name>
    <dbReference type="NCBI Taxonomy" id="621374"/>
    <lineage>
        <taxon>Bacteria</taxon>
        <taxon>Pseudomonadati</taxon>
        <taxon>Pseudomonadota</taxon>
        <taxon>Betaproteobacteria</taxon>
        <taxon>Burkholderiales</taxon>
        <taxon>Burkholderiaceae</taxon>
        <taxon>Pararobbsia</taxon>
    </lineage>
</organism>
<dbReference type="RefSeq" id="WP_175102593.1">
    <property type="nucleotide sequence ID" value="NZ_CADIKM010000001.1"/>
</dbReference>
<keyword evidence="3" id="KW-1185">Reference proteome</keyword>
<dbReference type="Proteomes" id="UP000494115">
    <property type="component" value="Unassembled WGS sequence"/>
</dbReference>
<dbReference type="EMBL" id="CADIKM010000001">
    <property type="protein sequence ID" value="CAB3775743.1"/>
    <property type="molecule type" value="Genomic_DNA"/>
</dbReference>
<accession>A0A6S7B242</accession>
<name>A0A6S7B242_9BURK</name>
<gene>
    <name evidence="2" type="ORF">LMG28138_00005</name>
</gene>
<evidence type="ECO:0000313" key="3">
    <source>
        <dbReference type="Proteomes" id="UP000494115"/>
    </source>
</evidence>
<evidence type="ECO:0000313" key="2">
    <source>
        <dbReference type="EMBL" id="CAB3775743.1"/>
    </source>
</evidence>
<dbReference type="AlphaFoldDB" id="A0A6S7B242"/>
<protein>
    <submittedName>
        <fullName evidence="2">Uncharacterized protein</fullName>
    </submittedName>
</protein>
<evidence type="ECO:0000256" key="1">
    <source>
        <dbReference type="SAM" id="MobiDB-lite"/>
    </source>
</evidence>
<reference evidence="2 3" key="1">
    <citation type="submission" date="2020-04" db="EMBL/GenBank/DDBJ databases">
        <authorList>
            <person name="De Canck E."/>
        </authorList>
    </citation>
    <scope>NUCLEOTIDE SEQUENCE [LARGE SCALE GENOMIC DNA]</scope>
    <source>
        <strain evidence="2 3">LMG 28138</strain>
    </source>
</reference>